<evidence type="ECO:0000313" key="1">
    <source>
        <dbReference type="EMBL" id="MEY8018816.1"/>
    </source>
</evidence>
<name>A0ABV4C8E8_9MYCO</name>
<accession>A0ABV4C8E8</accession>
<dbReference type="RefSeq" id="WP_369741885.1">
    <property type="nucleotide sequence ID" value="NZ_JBGEDP010000002.1"/>
</dbReference>
<sequence length="239" mass="25641">MNSAAAIATLVTAADRFGIGPGRHRRHAVDMSIAAKAESGTPEGRHPVIFGVCGERVTLARKWGAYGDQNGMLAERRCEQCSWIVALHQGTTECEIVRYSPDELQRNLIANSGHNPDLLTALLRAVLANHRDELNYERPEPGVVSELLAHLCRHRPVVIVCGECWDSSPQVHGPDISVCPDATVACMACTFLAGAWAGEFEDSVGAPECFVHSPCSVLTSVAAHFRITATTSCPGSESP</sequence>
<dbReference type="Proteomes" id="UP001564760">
    <property type="component" value="Unassembled WGS sequence"/>
</dbReference>
<reference evidence="1 2" key="1">
    <citation type="submission" date="2024-08" db="EMBL/GenBank/DDBJ databases">
        <title>Mycobacterium servetensis sp. nov., a novel rapid-growing mycobacterial species recovered from a human patient in Zaragoza, Spain.</title>
        <authorList>
            <person name="Tristancho-Baro A.I."/>
            <person name="Buenestado-Serrano S."/>
            <person name="Garcia De Viedma D."/>
            <person name="Milagro-Beamonte A."/>
            <person name="Burillo N."/>
            <person name="Sanz S."/>
            <person name="Lopez-Calleja A.I."/>
            <person name="Penas-Utrilla D."/>
            <person name="Guardingo M."/>
            <person name="Garcia M.J."/>
            <person name="Vinuelas-Bayon J."/>
        </authorList>
    </citation>
    <scope>NUCLEOTIDE SEQUENCE [LARGE SCALE GENOMIC DNA]</scope>
    <source>
        <strain evidence="2">HUMS_12744610</strain>
    </source>
</reference>
<evidence type="ECO:0000313" key="2">
    <source>
        <dbReference type="Proteomes" id="UP001564760"/>
    </source>
</evidence>
<organism evidence="1 2">
    <name type="scientific">Mycobacterium servetii</name>
    <dbReference type="NCBI Taxonomy" id="3237418"/>
    <lineage>
        <taxon>Bacteria</taxon>
        <taxon>Bacillati</taxon>
        <taxon>Actinomycetota</taxon>
        <taxon>Actinomycetes</taxon>
        <taxon>Mycobacteriales</taxon>
        <taxon>Mycobacteriaceae</taxon>
        <taxon>Mycobacterium</taxon>
    </lineage>
</organism>
<protein>
    <submittedName>
        <fullName evidence="1">Uncharacterized protein</fullName>
    </submittedName>
</protein>
<gene>
    <name evidence="1" type="ORF">AB8998_29505</name>
</gene>
<proteinExistence type="predicted"/>
<keyword evidence="2" id="KW-1185">Reference proteome</keyword>
<comment type="caution">
    <text evidence="1">The sequence shown here is derived from an EMBL/GenBank/DDBJ whole genome shotgun (WGS) entry which is preliminary data.</text>
</comment>
<dbReference type="EMBL" id="JBGEDP010000002">
    <property type="protein sequence ID" value="MEY8018816.1"/>
    <property type="molecule type" value="Genomic_DNA"/>
</dbReference>